<gene>
    <name evidence="10" type="ORF">BCR37DRAFT_141807</name>
</gene>
<dbReference type="GO" id="GO:0005886">
    <property type="term" value="C:plasma membrane"/>
    <property type="evidence" value="ECO:0007669"/>
    <property type="project" value="TreeGrafter"/>
</dbReference>
<keyword evidence="4 8" id="KW-0812">Transmembrane</keyword>
<dbReference type="NCBIfam" id="TIGR00820">
    <property type="entry name" value="zip"/>
    <property type="match status" value="1"/>
</dbReference>
<dbReference type="PANTHER" id="PTHR11040">
    <property type="entry name" value="ZINC/IRON TRANSPORTER"/>
    <property type="match status" value="1"/>
</dbReference>
<dbReference type="EMBL" id="MCFI01000002">
    <property type="protein sequence ID" value="ORY87018.1"/>
    <property type="molecule type" value="Genomic_DNA"/>
</dbReference>
<feature type="transmembrane region" description="Helical" evidence="8">
    <location>
        <begin position="321"/>
        <end position="341"/>
    </location>
</feature>
<keyword evidence="5 8" id="KW-1133">Transmembrane helix</keyword>
<dbReference type="STRING" id="56484.A0A1Y2FSR7"/>
<evidence type="ECO:0000256" key="3">
    <source>
        <dbReference type="ARBA" id="ARBA00022448"/>
    </source>
</evidence>
<comment type="caution">
    <text evidence="10">The sequence shown here is derived from an EMBL/GenBank/DDBJ whole genome shotgun (WGS) entry which is preliminary data.</text>
</comment>
<name>A0A1Y2FSR7_PROLT</name>
<dbReference type="OMA" id="YNPGSFT"/>
<feature type="transmembrane region" description="Helical" evidence="8">
    <location>
        <begin position="73"/>
        <end position="94"/>
    </location>
</feature>
<feature type="transmembrane region" description="Helical" evidence="8">
    <location>
        <begin position="353"/>
        <end position="371"/>
    </location>
</feature>
<evidence type="ECO:0000256" key="1">
    <source>
        <dbReference type="ARBA" id="ARBA00004141"/>
    </source>
</evidence>
<evidence type="ECO:0000256" key="4">
    <source>
        <dbReference type="ARBA" id="ARBA00022692"/>
    </source>
</evidence>
<comment type="similarity">
    <text evidence="2 8">Belongs to the ZIP transporter (TC 2.A.5) family.</text>
</comment>
<proteinExistence type="inferred from homology"/>
<evidence type="ECO:0000313" key="10">
    <source>
        <dbReference type="EMBL" id="ORY87018.1"/>
    </source>
</evidence>
<dbReference type="AlphaFoldDB" id="A0A1Y2FSR7"/>
<evidence type="ECO:0000256" key="7">
    <source>
        <dbReference type="ARBA" id="ARBA00023136"/>
    </source>
</evidence>
<dbReference type="InterPro" id="IPR004698">
    <property type="entry name" value="Zn/Fe_permease_fun/pln"/>
</dbReference>
<sequence length="374" mass="40638">MSAELANVTLADDTVSLAQKICYLNGIGGEGNDYDGRDGVRVSAVFVILATSSFATFFPVLARRVRWFRIPLYGYLFARYFGAGVIIATAFIHLMDPAYSSIGPGTCVGVTSGWDSYSFVPAIMLTSVMLLFLLDFGAKLFVEHKYGVVEDHAVHNPEALITSQADGTHTHNGHIHDAHHTPAPTKLSVSHDMESEPSLDSDLDEKTIQRSFHQQIAAFYILEFGVIFHSVIIGLNLAVAGWEDFKVLYVVIVFHQSFEGLGVGARLSSIPFPRHLSWLPWALCAAYGLTTPLSIAIGLGVRTTYNPDSFTAQIVSGVLDATSAGILLYTGLVELLAADFLFNPARTKSLKRLGFMVACVFLGALLMALLGKWA</sequence>
<comment type="subcellular location">
    <subcellularLocation>
        <location evidence="1 8">Membrane</location>
        <topology evidence="1 8">Multi-pass membrane protein</topology>
    </subcellularLocation>
</comment>
<evidence type="ECO:0000256" key="9">
    <source>
        <dbReference type="SAM" id="MobiDB-lite"/>
    </source>
</evidence>
<evidence type="ECO:0000256" key="6">
    <source>
        <dbReference type="ARBA" id="ARBA00023065"/>
    </source>
</evidence>
<keyword evidence="3 8" id="KW-0813">Transport</keyword>
<evidence type="ECO:0000256" key="2">
    <source>
        <dbReference type="ARBA" id="ARBA00006939"/>
    </source>
</evidence>
<dbReference type="GO" id="GO:0000006">
    <property type="term" value="F:high-affinity zinc transmembrane transporter activity"/>
    <property type="evidence" value="ECO:0007669"/>
    <property type="project" value="TreeGrafter"/>
</dbReference>
<dbReference type="Pfam" id="PF02535">
    <property type="entry name" value="Zip"/>
    <property type="match status" value="1"/>
</dbReference>
<dbReference type="Proteomes" id="UP000193685">
    <property type="component" value="Unassembled WGS sequence"/>
</dbReference>
<evidence type="ECO:0000256" key="8">
    <source>
        <dbReference type="RuleBase" id="RU362088"/>
    </source>
</evidence>
<keyword evidence="11" id="KW-1185">Reference proteome</keyword>
<feature type="transmembrane region" description="Helical" evidence="8">
    <location>
        <begin position="114"/>
        <end position="134"/>
    </location>
</feature>
<organism evidence="10 11">
    <name type="scientific">Protomyces lactucae-debilis</name>
    <dbReference type="NCBI Taxonomy" id="2754530"/>
    <lineage>
        <taxon>Eukaryota</taxon>
        <taxon>Fungi</taxon>
        <taxon>Dikarya</taxon>
        <taxon>Ascomycota</taxon>
        <taxon>Taphrinomycotina</taxon>
        <taxon>Taphrinomycetes</taxon>
        <taxon>Taphrinales</taxon>
        <taxon>Protomycetaceae</taxon>
        <taxon>Protomyces</taxon>
    </lineage>
</organism>
<dbReference type="InterPro" id="IPR003689">
    <property type="entry name" value="ZIP"/>
</dbReference>
<feature type="transmembrane region" description="Helical" evidence="8">
    <location>
        <begin position="279"/>
        <end position="301"/>
    </location>
</feature>
<dbReference type="PANTHER" id="PTHR11040:SF32">
    <property type="entry name" value="ZINC-REGULATED TRANSPORTER 1"/>
    <property type="match status" value="1"/>
</dbReference>
<keyword evidence="7 8" id="KW-0472">Membrane</keyword>
<feature type="transmembrane region" description="Helical" evidence="8">
    <location>
        <begin position="216"/>
        <end position="241"/>
    </location>
</feature>
<keyword evidence="6 8" id="KW-0406">Ion transport</keyword>
<dbReference type="OrthoDB" id="448280at2759"/>
<dbReference type="GeneID" id="63782669"/>
<accession>A0A1Y2FSR7</accession>
<evidence type="ECO:0000313" key="11">
    <source>
        <dbReference type="Proteomes" id="UP000193685"/>
    </source>
</evidence>
<reference evidence="10 11" key="1">
    <citation type="submission" date="2016-07" db="EMBL/GenBank/DDBJ databases">
        <title>Pervasive Adenine N6-methylation of Active Genes in Fungi.</title>
        <authorList>
            <consortium name="DOE Joint Genome Institute"/>
            <person name="Mondo S.J."/>
            <person name="Dannebaum R.O."/>
            <person name="Kuo R.C."/>
            <person name="Labutti K."/>
            <person name="Haridas S."/>
            <person name="Kuo A."/>
            <person name="Salamov A."/>
            <person name="Ahrendt S.R."/>
            <person name="Lipzen A."/>
            <person name="Sullivan W."/>
            <person name="Andreopoulos W.B."/>
            <person name="Clum A."/>
            <person name="Lindquist E."/>
            <person name="Daum C."/>
            <person name="Ramamoorthy G.K."/>
            <person name="Gryganskyi A."/>
            <person name="Culley D."/>
            <person name="Magnuson J.K."/>
            <person name="James T.Y."/>
            <person name="O'Malley M.A."/>
            <person name="Stajich J.E."/>
            <person name="Spatafora J.W."/>
            <person name="Visel A."/>
            <person name="Grigoriev I.V."/>
        </authorList>
    </citation>
    <scope>NUCLEOTIDE SEQUENCE [LARGE SCALE GENOMIC DNA]</scope>
    <source>
        <strain evidence="10 11">12-1054</strain>
    </source>
</reference>
<feature type="transmembrane region" description="Helical" evidence="8">
    <location>
        <begin position="247"/>
        <end position="267"/>
    </location>
</feature>
<feature type="region of interest" description="Disordered" evidence="9">
    <location>
        <begin position="173"/>
        <end position="200"/>
    </location>
</feature>
<protein>
    <submittedName>
        <fullName evidence="10">Zinc/iron permease</fullName>
    </submittedName>
</protein>
<dbReference type="RefSeq" id="XP_040727874.1">
    <property type="nucleotide sequence ID" value="XM_040866070.1"/>
</dbReference>
<evidence type="ECO:0000256" key="5">
    <source>
        <dbReference type="ARBA" id="ARBA00022989"/>
    </source>
</evidence>
<dbReference type="GO" id="GO:0071578">
    <property type="term" value="P:zinc ion import across plasma membrane"/>
    <property type="evidence" value="ECO:0007669"/>
    <property type="project" value="TreeGrafter"/>
</dbReference>
<feature type="transmembrane region" description="Helical" evidence="8">
    <location>
        <begin position="42"/>
        <end position="61"/>
    </location>
</feature>